<keyword evidence="4" id="KW-1185">Reference proteome</keyword>
<dbReference type="RefSeq" id="WP_165900280.1">
    <property type="nucleotide sequence ID" value="NZ_SMFU01000008.1"/>
</dbReference>
<dbReference type="PANTHER" id="PTHR32309">
    <property type="entry name" value="TYROSINE-PROTEIN KINASE"/>
    <property type="match status" value="1"/>
</dbReference>
<dbReference type="AlphaFoldDB" id="A0A4R1GRS3"/>
<organism evidence="3 4">
    <name type="scientific">Marinobacterium mangrovicola</name>
    <dbReference type="NCBI Taxonomy" id="1476959"/>
    <lineage>
        <taxon>Bacteria</taxon>
        <taxon>Pseudomonadati</taxon>
        <taxon>Pseudomonadota</taxon>
        <taxon>Gammaproteobacteria</taxon>
        <taxon>Oceanospirillales</taxon>
        <taxon>Oceanospirillaceae</taxon>
        <taxon>Marinobacterium</taxon>
    </lineage>
</organism>
<sequence>MKINIKKLIKQYPYWFACLLSIALVAFYWGLWASDRYVSEANVVLESPQIAAPTLDFQSLLTGAGSNDRDMLLLRDYLLSVDMLRKADAELDLRGHYTRNGIDFFSELSGKDVTIEELHEYYLKRVFVDLDSYAGVLRIKVVAFDPDMAHALSSFLLTEGERHMNAMGQRLAEEQVQFLEKQVAKQAEQFDLARQKLIEYQNENGLVSPTGTVESINAVVASLEAQLANLRAKKTALLSYQSKRSSEVQRTEAEIKALIQQISLERARMAQQSGGALNVVSSEYQTLELRTQFAQESYSGALMALENTRIEAARKLKQVSVLQSPTLPEYSVEPRRLYNTVVFAIIALLAGLIFQMLVLIVKDHKD</sequence>
<reference evidence="3 4" key="1">
    <citation type="submission" date="2019-03" db="EMBL/GenBank/DDBJ databases">
        <title>Genomic Encyclopedia of Archaeal and Bacterial Type Strains, Phase II (KMG-II): from individual species to whole genera.</title>
        <authorList>
            <person name="Goeker M."/>
        </authorList>
    </citation>
    <scope>NUCLEOTIDE SEQUENCE [LARGE SCALE GENOMIC DNA]</scope>
    <source>
        <strain evidence="3 4">DSM 27697</strain>
    </source>
</reference>
<dbReference type="EMBL" id="SMFU01000008">
    <property type="protein sequence ID" value="TCK07242.1"/>
    <property type="molecule type" value="Genomic_DNA"/>
</dbReference>
<accession>A0A4R1GRS3</accession>
<dbReference type="InterPro" id="IPR050445">
    <property type="entry name" value="Bact_polysacc_biosynth/exp"/>
</dbReference>
<keyword evidence="2" id="KW-1133">Transmembrane helix</keyword>
<evidence type="ECO:0000313" key="3">
    <source>
        <dbReference type="EMBL" id="TCK07242.1"/>
    </source>
</evidence>
<gene>
    <name evidence="3" type="ORF">CLV83_2101</name>
</gene>
<dbReference type="GO" id="GO:0004713">
    <property type="term" value="F:protein tyrosine kinase activity"/>
    <property type="evidence" value="ECO:0007669"/>
    <property type="project" value="TreeGrafter"/>
</dbReference>
<evidence type="ECO:0000256" key="2">
    <source>
        <dbReference type="SAM" id="Phobius"/>
    </source>
</evidence>
<name>A0A4R1GRS3_9GAMM</name>
<proteinExistence type="predicted"/>
<keyword evidence="2" id="KW-0812">Transmembrane</keyword>
<keyword evidence="2" id="KW-0472">Membrane</keyword>
<keyword evidence="1" id="KW-0175">Coiled coil</keyword>
<evidence type="ECO:0000256" key="1">
    <source>
        <dbReference type="SAM" id="Coils"/>
    </source>
</evidence>
<comment type="caution">
    <text evidence="3">The sequence shown here is derived from an EMBL/GenBank/DDBJ whole genome shotgun (WGS) entry which is preliminary data.</text>
</comment>
<protein>
    <submittedName>
        <fullName evidence="3">Capsular polysaccharide transport system permease protein</fullName>
    </submittedName>
</protein>
<dbReference type="Proteomes" id="UP000294546">
    <property type="component" value="Unassembled WGS sequence"/>
</dbReference>
<dbReference type="GO" id="GO:0005886">
    <property type="term" value="C:plasma membrane"/>
    <property type="evidence" value="ECO:0007669"/>
    <property type="project" value="TreeGrafter"/>
</dbReference>
<dbReference type="PANTHER" id="PTHR32309:SF13">
    <property type="entry name" value="FERRIC ENTEROBACTIN TRANSPORT PROTEIN FEPE"/>
    <property type="match status" value="1"/>
</dbReference>
<feature type="transmembrane region" description="Helical" evidence="2">
    <location>
        <begin position="12"/>
        <end position="32"/>
    </location>
</feature>
<feature type="coiled-coil region" evidence="1">
    <location>
        <begin position="169"/>
        <end position="268"/>
    </location>
</feature>
<feature type="transmembrane region" description="Helical" evidence="2">
    <location>
        <begin position="337"/>
        <end position="361"/>
    </location>
</feature>
<evidence type="ECO:0000313" key="4">
    <source>
        <dbReference type="Proteomes" id="UP000294546"/>
    </source>
</evidence>